<dbReference type="EMBL" id="AP025592">
    <property type="protein sequence ID" value="BDG08940.1"/>
    <property type="molecule type" value="Genomic_DNA"/>
</dbReference>
<evidence type="ECO:0000256" key="1">
    <source>
        <dbReference type="SAM" id="MobiDB-lite"/>
    </source>
</evidence>
<evidence type="ECO:0000313" key="3">
    <source>
        <dbReference type="Proteomes" id="UP001162734"/>
    </source>
</evidence>
<accession>A0ABM7XAR2</accession>
<protein>
    <submittedName>
        <fullName evidence="2">Uncharacterized protein</fullName>
    </submittedName>
</protein>
<dbReference type="Proteomes" id="UP001162734">
    <property type="component" value="Chromosome"/>
</dbReference>
<feature type="region of interest" description="Disordered" evidence="1">
    <location>
        <begin position="1"/>
        <end position="23"/>
    </location>
</feature>
<feature type="region of interest" description="Disordered" evidence="1">
    <location>
        <begin position="62"/>
        <end position="106"/>
    </location>
</feature>
<proteinExistence type="predicted"/>
<organism evidence="2 3">
    <name type="scientific">Anaeromyxobacter paludicola</name>
    <dbReference type="NCBI Taxonomy" id="2918171"/>
    <lineage>
        <taxon>Bacteria</taxon>
        <taxon>Pseudomonadati</taxon>
        <taxon>Myxococcota</taxon>
        <taxon>Myxococcia</taxon>
        <taxon>Myxococcales</taxon>
        <taxon>Cystobacterineae</taxon>
        <taxon>Anaeromyxobacteraceae</taxon>
        <taxon>Anaeromyxobacter</taxon>
    </lineage>
</organism>
<feature type="compositionally biased region" description="Gly residues" evidence="1">
    <location>
        <begin position="89"/>
        <end position="104"/>
    </location>
</feature>
<sequence length="162" mass="16407">MDPIGSVHVAPTTERTAARSRFENAVESAKAQLARGALATADVAAPFLPGGPVLSAAVRGAIGPGEPLSVKSSSARKGAPAPPRDPGSGSTGSGSGSGTGGLSTGGDVLEATRALQIESQSMNLQYLQLQESMQAESREYTALSNVMKVKHDTAKAAINNIH</sequence>
<gene>
    <name evidence="2" type="ORF">AMPC_20530</name>
</gene>
<reference evidence="3" key="1">
    <citation type="journal article" date="2022" name="Int. J. Syst. Evol. Microbiol.">
        <title>Anaeromyxobacter oryzae sp. nov., Anaeromyxobacter diazotrophicus sp. nov. and Anaeromyxobacter paludicola sp. nov., isolated from paddy soils.</title>
        <authorList>
            <person name="Itoh H."/>
            <person name="Xu Z."/>
            <person name="Mise K."/>
            <person name="Masuda Y."/>
            <person name="Ushijima N."/>
            <person name="Hayakawa C."/>
            <person name="Shiratori Y."/>
            <person name="Senoo K."/>
        </authorList>
    </citation>
    <scope>NUCLEOTIDE SEQUENCE [LARGE SCALE GENOMIC DNA]</scope>
    <source>
        <strain evidence="3">Red630</strain>
    </source>
</reference>
<name>A0ABM7XAR2_9BACT</name>
<evidence type="ECO:0000313" key="2">
    <source>
        <dbReference type="EMBL" id="BDG08940.1"/>
    </source>
</evidence>
<dbReference type="RefSeq" id="WP_248340460.1">
    <property type="nucleotide sequence ID" value="NZ_AP025592.1"/>
</dbReference>
<keyword evidence="3" id="KW-1185">Reference proteome</keyword>